<dbReference type="Proteomes" id="UP000295066">
    <property type="component" value="Unassembled WGS sequence"/>
</dbReference>
<comment type="caution">
    <text evidence="3">The sequence shown here is derived from an EMBL/GenBank/DDBJ whole genome shotgun (WGS) entry which is preliminary data.</text>
</comment>
<feature type="transmembrane region" description="Helical" evidence="1">
    <location>
        <begin position="238"/>
        <end position="257"/>
    </location>
</feature>
<organism evidence="3 4">
    <name type="scientific">Aminivibrio pyruvatiphilus</name>
    <dbReference type="NCBI Taxonomy" id="1005740"/>
    <lineage>
        <taxon>Bacteria</taxon>
        <taxon>Thermotogati</taxon>
        <taxon>Synergistota</taxon>
        <taxon>Synergistia</taxon>
        <taxon>Synergistales</taxon>
        <taxon>Aminobacteriaceae</taxon>
        <taxon>Aminivibrio</taxon>
    </lineage>
</organism>
<feature type="transmembrane region" description="Helical" evidence="1">
    <location>
        <begin position="94"/>
        <end position="112"/>
    </location>
</feature>
<evidence type="ECO:0000313" key="3">
    <source>
        <dbReference type="EMBL" id="TDY57070.1"/>
    </source>
</evidence>
<dbReference type="Pfam" id="PF00892">
    <property type="entry name" value="EamA"/>
    <property type="match status" value="2"/>
</dbReference>
<dbReference type="Gene3D" id="1.10.3730.20">
    <property type="match status" value="1"/>
</dbReference>
<proteinExistence type="predicted"/>
<keyword evidence="4" id="KW-1185">Reference proteome</keyword>
<dbReference type="OrthoDB" id="9806718at2"/>
<protein>
    <submittedName>
        <fullName evidence="3">EamA domain-containing membrane protein RarD</fullName>
    </submittedName>
</protein>
<keyword evidence="1" id="KW-1133">Transmembrane helix</keyword>
<dbReference type="PANTHER" id="PTHR22911">
    <property type="entry name" value="ACYL-MALONYL CONDENSING ENZYME-RELATED"/>
    <property type="match status" value="1"/>
</dbReference>
<evidence type="ECO:0000259" key="2">
    <source>
        <dbReference type="Pfam" id="PF00892"/>
    </source>
</evidence>
<name>A0A4R8M3F8_9BACT</name>
<feature type="transmembrane region" description="Helical" evidence="1">
    <location>
        <begin position="146"/>
        <end position="165"/>
    </location>
</feature>
<keyword evidence="1" id="KW-0472">Membrane</keyword>
<feature type="transmembrane region" description="Helical" evidence="1">
    <location>
        <begin position="64"/>
        <end position="82"/>
    </location>
</feature>
<evidence type="ECO:0000313" key="4">
    <source>
        <dbReference type="Proteomes" id="UP000295066"/>
    </source>
</evidence>
<keyword evidence="1" id="KW-0812">Transmembrane</keyword>
<feature type="transmembrane region" description="Helical" evidence="1">
    <location>
        <begin position="263"/>
        <end position="282"/>
    </location>
</feature>
<evidence type="ECO:0000256" key="1">
    <source>
        <dbReference type="SAM" id="Phobius"/>
    </source>
</evidence>
<dbReference type="InterPro" id="IPR037185">
    <property type="entry name" value="EmrE-like"/>
</dbReference>
<dbReference type="SUPFAM" id="SSF103481">
    <property type="entry name" value="Multidrug resistance efflux transporter EmrE"/>
    <property type="match status" value="2"/>
</dbReference>
<reference evidence="3 4" key="1">
    <citation type="submission" date="2019-03" db="EMBL/GenBank/DDBJ databases">
        <title>Genomic Encyclopedia of Type Strains, Phase IV (KMG-IV): sequencing the most valuable type-strain genomes for metagenomic binning, comparative biology and taxonomic classification.</title>
        <authorList>
            <person name="Goeker M."/>
        </authorList>
    </citation>
    <scope>NUCLEOTIDE SEQUENCE [LARGE SCALE GENOMIC DNA]</scope>
    <source>
        <strain evidence="3 4">DSM 25964</strain>
    </source>
</reference>
<feature type="transmembrane region" description="Helical" evidence="1">
    <location>
        <begin position="177"/>
        <end position="194"/>
    </location>
</feature>
<feature type="domain" description="EamA" evidence="2">
    <location>
        <begin position="8"/>
        <end position="135"/>
    </location>
</feature>
<accession>A0A4R8M3F8</accession>
<dbReference type="AlphaFoldDB" id="A0A4R8M3F8"/>
<feature type="domain" description="EamA" evidence="2">
    <location>
        <begin position="146"/>
        <end position="277"/>
    </location>
</feature>
<sequence length="294" mass="31056">MKRYYGKFISSVLLFGSNGIVASHIALGSHEIVLWRTLIGSLFLLAVFILAGGRFGGLRSRKHLAFLLLSGMAMGASWMFLYEAYRRIGVGPATLAYYCGPVIVMVLAPVIFREKPALSRIFGFGAVLLGMVLVNGNEVARSGISWGLACGLLSAVLLAVLVIFNKMAASITGFENAVWQLSASFITVAVFTAVRQGTVTAVPPGSLLPLLLLGFVNTGSGCYLYFSSMQSLPAQSVAICGYLEPLSALLLSAVLLGERLTPVQMAGAALILGGAAFGEFFGRKESAPTGTRTD</sequence>
<feature type="transmembrane region" description="Helical" evidence="1">
    <location>
        <begin position="117"/>
        <end position="134"/>
    </location>
</feature>
<dbReference type="InterPro" id="IPR000620">
    <property type="entry name" value="EamA_dom"/>
</dbReference>
<dbReference type="GO" id="GO:0016020">
    <property type="term" value="C:membrane"/>
    <property type="evidence" value="ECO:0007669"/>
    <property type="project" value="InterPro"/>
</dbReference>
<dbReference type="PANTHER" id="PTHR22911:SF102">
    <property type="entry name" value="MEMBRANE PROTEIN"/>
    <property type="match status" value="1"/>
</dbReference>
<dbReference type="EMBL" id="SORI01000016">
    <property type="protein sequence ID" value="TDY57070.1"/>
    <property type="molecule type" value="Genomic_DNA"/>
</dbReference>
<feature type="transmembrane region" description="Helical" evidence="1">
    <location>
        <begin position="206"/>
        <end position="226"/>
    </location>
</feature>
<gene>
    <name evidence="3" type="ORF">C8D99_11646</name>
</gene>
<feature type="transmembrane region" description="Helical" evidence="1">
    <location>
        <begin position="32"/>
        <end position="52"/>
    </location>
</feature>
<dbReference type="RefSeq" id="WP_133958329.1">
    <property type="nucleotide sequence ID" value="NZ_SORI01000016.1"/>
</dbReference>